<accession>A0AAV5T197</accession>
<evidence type="ECO:0000313" key="2">
    <source>
        <dbReference type="Proteomes" id="UP001432027"/>
    </source>
</evidence>
<dbReference type="EMBL" id="BTSX01000003">
    <property type="protein sequence ID" value="GMS87359.1"/>
    <property type="molecule type" value="Genomic_DNA"/>
</dbReference>
<comment type="caution">
    <text evidence="1">The sequence shown here is derived from an EMBL/GenBank/DDBJ whole genome shotgun (WGS) entry which is preliminary data.</text>
</comment>
<sequence>GFRREAIGYSMEETKLAIQIKKTMVQASGGLQATVLMNTSYLSTITCDEGTFQASEIPVFVVLTKDLTRRFVDTQCRVYVSVSEVIDGIGSLFKGGIMYAQDLNHKPTGNGDQVTLLYTETTATTLHNRTKKLLETTLACASVALGVASVAVSMPLGVVIRAAAGMRFFSAAMSITEDAVVNSHVDLSTYCHNARYACTNDKIMCTYDDCYCLSESVFSLYNLVITPWTISDLLKNGMLSGEPELQYTQFLDNTRDKGGFVLRSLVQITENDQFLIQTSRLVKRKWSKCDEPAILAPSLNCQIVRSSQNNNECSDRNDLNAQFATLFVTS</sequence>
<protein>
    <recommendedName>
        <fullName evidence="3">Phlebovirus glycoprotein G2 fusion domain-containing protein</fullName>
    </recommendedName>
</protein>
<keyword evidence="2" id="KW-1185">Reference proteome</keyword>
<evidence type="ECO:0000313" key="1">
    <source>
        <dbReference type="EMBL" id="GMS87359.1"/>
    </source>
</evidence>
<reference evidence="1" key="1">
    <citation type="submission" date="2023-10" db="EMBL/GenBank/DDBJ databases">
        <title>Genome assembly of Pristionchus species.</title>
        <authorList>
            <person name="Yoshida K."/>
            <person name="Sommer R.J."/>
        </authorList>
    </citation>
    <scope>NUCLEOTIDE SEQUENCE</scope>
    <source>
        <strain evidence="1">RS0144</strain>
    </source>
</reference>
<dbReference type="Proteomes" id="UP001432027">
    <property type="component" value="Unassembled WGS sequence"/>
</dbReference>
<evidence type="ECO:0008006" key="3">
    <source>
        <dbReference type="Google" id="ProtNLM"/>
    </source>
</evidence>
<proteinExistence type="predicted"/>
<feature type="non-terminal residue" evidence="1">
    <location>
        <position position="1"/>
    </location>
</feature>
<organism evidence="1 2">
    <name type="scientific">Pristionchus entomophagus</name>
    <dbReference type="NCBI Taxonomy" id="358040"/>
    <lineage>
        <taxon>Eukaryota</taxon>
        <taxon>Metazoa</taxon>
        <taxon>Ecdysozoa</taxon>
        <taxon>Nematoda</taxon>
        <taxon>Chromadorea</taxon>
        <taxon>Rhabditida</taxon>
        <taxon>Rhabditina</taxon>
        <taxon>Diplogasteromorpha</taxon>
        <taxon>Diplogasteroidea</taxon>
        <taxon>Neodiplogasteridae</taxon>
        <taxon>Pristionchus</taxon>
    </lineage>
</organism>
<name>A0AAV5T197_9BILA</name>
<dbReference type="AlphaFoldDB" id="A0AAV5T197"/>
<gene>
    <name evidence="1" type="ORF">PENTCL1PPCAC_9534</name>
</gene>